<organism evidence="1 2">
    <name type="scientific">Anaplasma phagocytophilum str. ApWI1</name>
    <dbReference type="NCBI Taxonomy" id="1359155"/>
    <lineage>
        <taxon>Bacteria</taxon>
        <taxon>Pseudomonadati</taxon>
        <taxon>Pseudomonadota</taxon>
        <taxon>Alphaproteobacteria</taxon>
        <taxon>Rickettsiales</taxon>
        <taxon>Anaplasmataceae</taxon>
        <taxon>Anaplasma</taxon>
        <taxon>phagocytophilum group</taxon>
    </lineage>
</organism>
<dbReference type="Proteomes" id="UP000033622">
    <property type="component" value="Unassembled WGS sequence"/>
</dbReference>
<dbReference type="EMBL" id="LAOF01000001">
    <property type="protein sequence ID" value="KJV84858.1"/>
    <property type="molecule type" value="Genomic_DNA"/>
</dbReference>
<accession>A0A0F3PX61</accession>
<evidence type="ECO:0000313" key="1">
    <source>
        <dbReference type="EMBL" id="KJV84858.1"/>
    </source>
</evidence>
<gene>
    <name evidence="1" type="ORF">APHWI1_0894</name>
</gene>
<comment type="caution">
    <text evidence="1">The sequence shown here is derived from an EMBL/GenBank/DDBJ whole genome shotgun (WGS) entry which is preliminary data.</text>
</comment>
<dbReference type="AlphaFoldDB" id="A0A0F3PX61"/>
<protein>
    <submittedName>
        <fullName evidence="1">Uncharacterized protein</fullName>
    </submittedName>
</protein>
<evidence type="ECO:0000313" key="2">
    <source>
        <dbReference type="Proteomes" id="UP000033622"/>
    </source>
</evidence>
<sequence length="40" mass="4553">MVNKRVVASLEISYYYSITAVRTPKTVSFISKAIAHSEEY</sequence>
<reference evidence="1 2" key="1">
    <citation type="submission" date="2015-01" db="EMBL/GenBank/DDBJ databases">
        <title>Genome Sequencing of Rickettsiales.</title>
        <authorList>
            <person name="Daugherty S.C."/>
            <person name="Su Q."/>
            <person name="Abolude K."/>
            <person name="Beier-Sexton M."/>
            <person name="Carlyon J.A."/>
            <person name="Carter R."/>
            <person name="Day N.P."/>
            <person name="Dumler S.J."/>
            <person name="Dyachenko V."/>
            <person name="Godinez A."/>
            <person name="Kurtti T.J."/>
            <person name="Lichay M."/>
            <person name="Mullins K.E."/>
            <person name="Ott S."/>
            <person name="Pappas-Brown V."/>
            <person name="Paris D.H."/>
            <person name="Patel P."/>
            <person name="Richards A.L."/>
            <person name="Sadzewicz L."/>
            <person name="Sears K."/>
            <person name="Seidman D."/>
            <person name="Sengamalay N."/>
            <person name="Stenos J."/>
            <person name="Tallon L.J."/>
            <person name="Vincent G."/>
            <person name="Fraser C.M."/>
            <person name="Munderloh U."/>
            <person name="Dunning-Hotopp J.C."/>
        </authorList>
    </citation>
    <scope>NUCLEOTIDE SEQUENCE [LARGE SCALE GENOMIC DNA]</scope>
    <source>
        <strain evidence="1 2">ApWI1</strain>
    </source>
</reference>
<proteinExistence type="predicted"/>
<name>A0A0F3PX61_ANAPH</name>
<dbReference type="PATRIC" id="fig|1359155.3.peg.904"/>